<dbReference type="Proteomes" id="UP000185934">
    <property type="component" value="Chromosome"/>
</dbReference>
<dbReference type="InterPro" id="IPR017896">
    <property type="entry name" value="4Fe4S_Fe-S-bd"/>
</dbReference>
<dbReference type="InterPro" id="IPR012832">
    <property type="entry name" value="RDH"/>
</dbReference>
<keyword evidence="5" id="KW-0732">Signal</keyword>
<protein>
    <submittedName>
        <fullName evidence="11">Reductive dehalogenase</fullName>
    </submittedName>
</protein>
<evidence type="ECO:0000256" key="4">
    <source>
        <dbReference type="ARBA" id="ARBA00022723"/>
    </source>
</evidence>
<feature type="domain" description="4Fe-4S ferredoxin-type" evidence="10">
    <location>
        <begin position="344"/>
        <end position="376"/>
    </location>
</feature>
<dbReference type="PROSITE" id="PS51318">
    <property type="entry name" value="TAT"/>
    <property type="match status" value="1"/>
</dbReference>
<gene>
    <name evidence="11" type="ORF">Dform_00327</name>
</gene>
<dbReference type="GO" id="GO:0005886">
    <property type="term" value="C:plasma membrane"/>
    <property type="evidence" value="ECO:0007669"/>
    <property type="project" value="UniProtKB-SubCell"/>
</dbReference>
<evidence type="ECO:0000256" key="7">
    <source>
        <dbReference type="ARBA" id="ARBA00023014"/>
    </source>
</evidence>
<evidence type="ECO:0000313" key="11">
    <source>
        <dbReference type="EMBL" id="APV43687.1"/>
    </source>
</evidence>
<evidence type="ECO:0000256" key="6">
    <source>
        <dbReference type="ARBA" id="ARBA00023004"/>
    </source>
</evidence>
<dbReference type="GO" id="GO:0046872">
    <property type="term" value="F:metal ion binding"/>
    <property type="evidence" value="ECO:0007669"/>
    <property type="project" value="UniProtKB-KW"/>
</dbReference>
<comment type="subcellular location">
    <subcellularLocation>
        <location evidence="1">Cell membrane</location>
    </subcellularLocation>
</comment>
<evidence type="ECO:0000313" key="12">
    <source>
        <dbReference type="Proteomes" id="UP000185934"/>
    </source>
</evidence>
<dbReference type="KEGG" id="dfo:Dform_00327"/>
<dbReference type="AlphaFoldDB" id="A0A1P8F5C6"/>
<evidence type="ECO:0000259" key="10">
    <source>
        <dbReference type="PROSITE" id="PS51379"/>
    </source>
</evidence>
<organism evidence="11 12">
    <name type="scientific">Dehalogenimonas formicexedens</name>
    <dbReference type="NCBI Taxonomy" id="1839801"/>
    <lineage>
        <taxon>Bacteria</taxon>
        <taxon>Bacillati</taxon>
        <taxon>Chloroflexota</taxon>
        <taxon>Dehalococcoidia</taxon>
        <taxon>Dehalococcoidales</taxon>
        <taxon>Dehalococcoidaceae</taxon>
        <taxon>Dehalogenimonas</taxon>
    </lineage>
</organism>
<evidence type="ECO:0000256" key="8">
    <source>
        <dbReference type="ARBA" id="ARBA00023136"/>
    </source>
</evidence>
<comment type="cofactor">
    <cofactor evidence="9">
        <name>corrinoid</name>
        <dbReference type="ChEBI" id="CHEBI:33913"/>
    </cofactor>
</comment>
<accession>A0A1P8F5C6</accession>
<dbReference type="NCBIfam" id="TIGR01409">
    <property type="entry name" value="TAT_signal_seq"/>
    <property type="match status" value="1"/>
</dbReference>
<keyword evidence="8" id="KW-0472">Membrane</keyword>
<dbReference type="RefSeq" id="WP_076003474.1">
    <property type="nucleotide sequence ID" value="NZ_CP018258.1"/>
</dbReference>
<dbReference type="OrthoDB" id="41471at2"/>
<dbReference type="InterPro" id="IPR019546">
    <property type="entry name" value="TAT_signal_bac_arc"/>
</dbReference>
<evidence type="ECO:0000256" key="5">
    <source>
        <dbReference type="ARBA" id="ARBA00022729"/>
    </source>
</evidence>
<evidence type="ECO:0000256" key="3">
    <source>
        <dbReference type="ARBA" id="ARBA00022485"/>
    </source>
</evidence>
<keyword evidence="4" id="KW-0479">Metal-binding</keyword>
<dbReference type="Pfam" id="PF13486">
    <property type="entry name" value="Dehalogenase"/>
    <property type="match status" value="1"/>
</dbReference>
<dbReference type="NCBIfam" id="TIGR02486">
    <property type="entry name" value="RDH"/>
    <property type="match status" value="1"/>
</dbReference>
<keyword evidence="6" id="KW-0408">Iron</keyword>
<reference evidence="12" key="1">
    <citation type="submission" date="2016-11" db="EMBL/GenBank/DDBJ databases">
        <title>Dehalogenimonas formicexedens sp. nov., a chlorinated alkane respiring bacterium isolated from contaminated groundwater.</title>
        <authorList>
            <person name="Key T.A."/>
            <person name="Bowman K.S."/>
            <person name="Lee I."/>
            <person name="Chun J."/>
            <person name="Albuquerque L."/>
            <person name="da Costa M.S."/>
            <person name="Rainey F.A."/>
            <person name="Moe W.M."/>
        </authorList>
    </citation>
    <scope>NUCLEOTIDE SEQUENCE [LARGE SCALE GENOMIC DNA]</scope>
    <source>
        <strain evidence="12">NSZ-14</strain>
    </source>
</reference>
<name>A0A1P8F5C6_9CHLR</name>
<evidence type="ECO:0000256" key="2">
    <source>
        <dbReference type="ARBA" id="ARBA00022475"/>
    </source>
</evidence>
<keyword evidence="7" id="KW-0411">Iron-sulfur</keyword>
<proteinExistence type="predicted"/>
<dbReference type="EMBL" id="CP018258">
    <property type="protein sequence ID" value="APV43687.1"/>
    <property type="molecule type" value="Genomic_DNA"/>
</dbReference>
<sequence length="498" mass="54992">MSVFHSTVTRRDFMKALGLAGAGIGAAAALTVPQFHDLDELAATGPGFKRDWYVKERDLFNPTIEIDWGVMKRYNGRTQSQSTGVLQQYPSYNNGVDDRKAAGNAMAAARLANQDPGYSQKFQALNNGKNNRATYPTWTFTGTYSDSKSYGSTNTSLGLPKWTGTPEEAYNMFYSAMRYYGYTWLGVTEIEDHWRNQLFDLYSTTGTNSMYTFENVDAPYIAADPTGVSKEKWVIPTNVQIYGVAFSEAASPEARKCPSAISNSNNSIVDKASFLRNRMAGFLNVLGYHIFGNTGDQSMPLHTGIMGPLTGYAEASRQNNYTLTSENGPHHNDFTMLTDFAMSPTKPMDAGIWKFCAGCATCAKHCMGRAISLDKEPTYDIPTTDGLTSTFHNPGPKAFWLNWVACATNREACGGDCWPQKGGRMCWIQCPMGNDKAAMIHALVRTTVSQTSIFNSFFATMEEKMSYGIYEPDDWWKMSLPVYGQDSTIGAAKGGYAK</sequence>
<keyword evidence="3" id="KW-0004">4Fe-4S</keyword>
<keyword evidence="12" id="KW-1185">Reference proteome</keyword>
<dbReference type="InterPro" id="IPR006311">
    <property type="entry name" value="TAT_signal"/>
</dbReference>
<dbReference type="GO" id="GO:0051539">
    <property type="term" value="F:4 iron, 4 sulfur cluster binding"/>
    <property type="evidence" value="ECO:0007669"/>
    <property type="project" value="UniProtKB-KW"/>
</dbReference>
<dbReference type="PROSITE" id="PS51379">
    <property type="entry name" value="4FE4S_FER_2"/>
    <property type="match status" value="1"/>
</dbReference>
<dbReference type="InterPro" id="IPR028894">
    <property type="entry name" value="RDH_dom"/>
</dbReference>
<keyword evidence="2" id="KW-1003">Cell membrane</keyword>
<evidence type="ECO:0000256" key="9">
    <source>
        <dbReference type="ARBA" id="ARBA00029374"/>
    </source>
</evidence>
<dbReference type="STRING" id="1839801.Dform_00327"/>
<evidence type="ECO:0000256" key="1">
    <source>
        <dbReference type="ARBA" id="ARBA00004236"/>
    </source>
</evidence>